<dbReference type="EMBL" id="JAJSOF020000033">
    <property type="protein sequence ID" value="KAJ4429513.1"/>
    <property type="molecule type" value="Genomic_DNA"/>
</dbReference>
<keyword evidence="2" id="KW-1185">Reference proteome</keyword>
<evidence type="ECO:0000313" key="2">
    <source>
        <dbReference type="Proteomes" id="UP001148838"/>
    </source>
</evidence>
<comment type="caution">
    <text evidence="1">The sequence shown here is derived from an EMBL/GenBank/DDBJ whole genome shotgun (WGS) entry which is preliminary data.</text>
</comment>
<evidence type="ECO:0000313" key="1">
    <source>
        <dbReference type="EMBL" id="KAJ4429513.1"/>
    </source>
</evidence>
<gene>
    <name evidence="1" type="ORF">ANN_21682</name>
</gene>
<accession>A0ABQ8S6E7</accession>
<proteinExistence type="predicted"/>
<dbReference type="Proteomes" id="UP001148838">
    <property type="component" value="Unassembled WGS sequence"/>
</dbReference>
<name>A0ABQ8S6E7_PERAM</name>
<reference evidence="1 2" key="1">
    <citation type="journal article" date="2022" name="Allergy">
        <title>Genome assembly and annotation of Periplaneta americana reveal a comprehensive cockroach allergen profile.</title>
        <authorList>
            <person name="Wang L."/>
            <person name="Xiong Q."/>
            <person name="Saelim N."/>
            <person name="Wang L."/>
            <person name="Nong W."/>
            <person name="Wan A.T."/>
            <person name="Shi M."/>
            <person name="Liu X."/>
            <person name="Cao Q."/>
            <person name="Hui J.H.L."/>
            <person name="Sookrung N."/>
            <person name="Leung T.F."/>
            <person name="Tungtrongchitr A."/>
            <person name="Tsui S.K.W."/>
        </authorList>
    </citation>
    <scope>NUCLEOTIDE SEQUENCE [LARGE SCALE GENOMIC DNA]</scope>
    <source>
        <strain evidence="1">PWHHKU_190912</strain>
    </source>
</reference>
<organism evidence="1 2">
    <name type="scientific">Periplaneta americana</name>
    <name type="common">American cockroach</name>
    <name type="synonym">Blatta americana</name>
    <dbReference type="NCBI Taxonomy" id="6978"/>
    <lineage>
        <taxon>Eukaryota</taxon>
        <taxon>Metazoa</taxon>
        <taxon>Ecdysozoa</taxon>
        <taxon>Arthropoda</taxon>
        <taxon>Hexapoda</taxon>
        <taxon>Insecta</taxon>
        <taxon>Pterygota</taxon>
        <taxon>Neoptera</taxon>
        <taxon>Polyneoptera</taxon>
        <taxon>Dictyoptera</taxon>
        <taxon>Blattodea</taxon>
        <taxon>Blattoidea</taxon>
        <taxon>Blattidae</taxon>
        <taxon>Blattinae</taxon>
        <taxon>Periplaneta</taxon>
    </lineage>
</organism>
<protein>
    <submittedName>
        <fullName evidence="1">Uncharacterized protein</fullName>
    </submittedName>
</protein>
<sequence length="269" mass="29439">MSPISKNYIYTDDMVLGSTATRINTQPRIMGQQIRFRHQNIKNYADGIQKGWSKAEDLTKTKQEAALKEERQQKRNEVPNNFYTTDTMTDRSWTGPNNKIRSAWVSPQTLQKVNATAHISHMSINFLRHIFRERIISQQLWPLGSPHLTPPDYFFSGQGQNKVLFNGQQLSNSSTACGVVGIVGSGSTAYGVMGISSSGSTGCGVTAVGGSGSTDCGVADLGASISSSVGSSLSFRESSMEQAPLFSCKVFNLSIKPHYMFLQQTCFIS</sequence>